<proteinExistence type="predicted"/>
<evidence type="ECO:0000313" key="2">
    <source>
        <dbReference type="EMBL" id="KAK6969013.1"/>
    </source>
</evidence>
<dbReference type="InterPro" id="IPR052582">
    <property type="entry name" value="tRNA-DUS-like"/>
</dbReference>
<dbReference type="InterPro" id="IPR035587">
    <property type="entry name" value="DUS-like_FMN-bd"/>
</dbReference>
<name>A0AAV9Z3L9_9AGAR</name>
<accession>A0AAV9Z3L9</accession>
<comment type="caution">
    <text evidence="2">The sequence shown here is derived from an EMBL/GenBank/DDBJ whole genome shotgun (WGS) entry which is preliminary data.</text>
</comment>
<keyword evidence="3" id="KW-1185">Reference proteome</keyword>
<organism evidence="2 3">
    <name type="scientific">Favolaschia claudopus</name>
    <dbReference type="NCBI Taxonomy" id="2862362"/>
    <lineage>
        <taxon>Eukaryota</taxon>
        <taxon>Fungi</taxon>
        <taxon>Dikarya</taxon>
        <taxon>Basidiomycota</taxon>
        <taxon>Agaricomycotina</taxon>
        <taxon>Agaricomycetes</taxon>
        <taxon>Agaricomycetidae</taxon>
        <taxon>Agaricales</taxon>
        <taxon>Marasmiineae</taxon>
        <taxon>Mycenaceae</taxon>
        <taxon>Favolaschia</taxon>
    </lineage>
</organism>
<dbReference type="InterPro" id="IPR013785">
    <property type="entry name" value="Aldolase_TIM"/>
</dbReference>
<reference evidence="2 3" key="1">
    <citation type="journal article" date="2024" name="J Genomics">
        <title>Draft genome sequencing and assembly of Favolaschia claudopus CIRM-BRFM 2984 isolated from oak limbs.</title>
        <authorList>
            <person name="Navarro D."/>
            <person name="Drula E."/>
            <person name="Chaduli D."/>
            <person name="Cazenave R."/>
            <person name="Ahrendt S."/>
            <person name="Wang J."/>
            <person name="Lipzen A."/>
            <person name="Daum C."/>
            <person name="Barry K."/>
            <person name="Grigoriev I.V."/>
            <person name="Favel A."/>
            <person name="Rosso M.N."/>
            <person name="Martin F."/>
        </authorList>
    </citation>
    <scope>NUCLEOTIDE SEQUENCE [LARGE SCALE GENOMIC DNA]</scope>
    <source>
        <strain evidence="2 3">CIRM-BRFM 2984</strain>
    </source>
</reference>
<dbReference type="Proteomes" id="UP001362999">
    <property type="component" value="Unassembled WGS sequence"/>
</dbReference>
<evidence type="ECO:0000259" key="1">
    <source>
        <dbReference type="Pfam" id="PF01207"/>
    </source>
</evidence>
<dbReference type="Pfam" id="PF01207">
    <property type="entry name" value="Dus"/>
    <property type="match status" value="1"/>
</dbReference>
<dbReference type="PANTHER" id="PTHR45936">
    <property type="entry name" value="TRNA-DIHYDROURIDINE(20) SYNTHASE [NAD(P)+]-LIKE"/>
    <property type="match status" value="1"/>
</dbReference>
<feature type="domain" description="DUS-like FMN-binding" evidence="1">
    <location>
        <begin position="78"/>
        <end position="125"/>
    </location>
</feature>
<dbReference type="PANTHER" id="PTHR45936:SF1">
    <property type="entry name" value="TRNA-DIHYDROURIDINE(20) SYNTHASE [NAD(P)+]-LIKE"/>
    <property type="match status" value="1"/>
</dbReference>
<evidence type="ECO:0000313" key="3">
    <source>
        <dbReference type="Proteomes" id="UP001362999"/>
    </source>
</evidence>
<dbReference type="AlphaFoldDB" id="A0AAV9Z3L9"/>
<dbReference type="SUPFAM" id="SSF51395">
    <property type="entry name" value="FMN-linked oxidoreductases"/>
    <property type="match status" value="1"/>
</dbReference>
<dbReference type="Gene3D" id="3.20.20.70">
    <property type="entry name" value="Aldolase class I"/>
    <property type="match status" value="1"/>
</dbReference>
<sequence length="139" mass="15246">MSRRSISRSPSPRAPKRVKIDHLTSEDFKNGIMLAPMHGASLVWGPEMVDKAMLHAERVIDPATGVVSFNGKSRAMFTTHPIEKPYLIFQLGSADPELAVQAARTVMNDVSGIDLNCGCPKPFSTVEPRASLAPYHIYL</sequence>
<protein>
    <recommendedName>
        <fullName evidence="1">DUS-like FMN-binding domain-containing protein</fullName>
    </recommendedName>
</protein>
<dbReference type="EMBL" id="JAWWNJ010000236">
    <property type="protein sequence ID" value="KAK6969013.1"/>
    <property type="molecule type" value="Genomic_DNA"/>
</dbReference>
<dbReference type="GO" id="GO:0017150">
    <property type="term" value="F:tRNA dihydrouridine synthase activity"/>
    <property type="evidence" value="ECO:0007669"/>
    <property type="project" value="TreeGrafter"/>
</dbReference>
<dbReference type="GO" id="GO:0005737">
    <property type="term" value="C:cytoplasm"/>
    <property type="evidence" value="ECO:0007669"/>
    <property type="project" value="TreeGrafter"/>
</dbReference>
<gene>
    <name evidence="2" type="ORF">R3P38DRAFT_3244212</name>
</gene>